<dbReference type="AlphaFoldDB" id="A0A8I2GY36"/>
<dbReference type="Proteomes" id="UP000646877">
    <property type="component" value="Unassembled WGS sequence"/>
</dbReference>
<evidence type="ECO:0000313" key="2">
    <source>
        <dbReference type="EMBL" id="WOX27664.1"/>
    </source>
</evidence>
<organism evidence="1 3">
    <name type="scientific">Pseudoalteromonas maricaloris</name>
    <dbReference type="NCBI Taxonomy" id="184924"/>
    <lineage>
        <taxon>Bacteria</taxon>
        <taxon>Pseudomonadati</taxon>
        <taxon>Pseudomonadota</taxon>
        <taxon>Gammaproteobacteria</taxon>
        <taxon>Alteromonadales</taxon>
        <taxon>Pseudoalteromonadaceae</taxon>
        <taxon>Pseudoalteromonas</taxon>
    </lineage>
</organism>
<dbReference type="EMBL" id="CP137578">
    <property type="protein sequence ID" value="WOX27664.1"/>
    <property type="molecule type" value="Genomic_DNA"/>
</dbReference>
<dbReference type="PROSITE" id="PS51257">
    <property type="entry name" value="PROKAR_LIPOPROTEIN"/>
    <property type="match status" value="1"/>
</dbReference>
<evidence type="ECO:0008006" key="5">
    <source>
        <dbReference type="Google" id="ProtNLM"/>
    </source>
</evidence>
<evidence type="ECO:0000313" key="3">
    <source>
        <dbReference type="Proteomes" id="UP000646877"/>
    </source>
</evidence>
<accession>A0A8I2GY36</accession>
<dbReference type="EMBL" id="WEIA01000001">
    <property type="protein sequence ID" value="NLR19751.1"/>
    <property type="molecule type" value="Genomic_DNA"/>
</dbReference>
<gene>
    <name evidence="1" type="ORF">F9Y85_00085</name>
    <name evidence="2" type="ORF">R5H13_13490</name>
</gene>
<protein>
    <recommendedName>
        <fullName evidence="5">DUF3080 domain-containing protein</fullName>
    </recommendedName>
</protein>
<sequence>MKQLLSIIFLTALAACTPSEITKIEQELTLAQQQRNLDAQLNALKSLNEYDNNKWQALYLETLNASTLLSDAQRAYDNGNIVIAQIGAGQSKDINNSLQADTLLRALSIDYPLTELIDELVQLHTTASKNEISFTSFFNHSPSKWNTIEINQKLLAINTKIKTITEQIETLQNIQRQSQSYQAVLVEAKRQRGLLVEQEAIFLRHLQQQFSVLHQAQFAKIYQTVAEQLNNFDERVVASMIRQDQNKLIETMQHQSELLYNIDLMLKQAGSERHAEFEPFYLAYIQLLNKPKDYREYVRKGEAALTLFEHAGAPHNFYQQYQTLVSEPLTLSDDLLAFARSQNESKFLYRKY</sequence>
<proteinExistence type="predicted"/>
<evidence type="ECO:0000313" key="1">
    <source>
        <dbReference type="EMBL" id="NLR19751.1"/>
    </source>
</evidence>
<evidence type="ECO:0000313" key="4">
    <source>
        <dbReference type="Proteomes" id="UP001304419"/>
    </source>
</evidence>
<reference evidence="2 4" key="2">
    <citation type="submission" date="2023-10" db="EMBL/GenBank/DDBJ databases">
        <title>To unveil natural product biosynthetic capacity in Pseudoalteromonas.</title>
        <authorList>
            <person name="Wang J."/>
        </authorList>
    </citation>
    <scope>NUCLEOTIDE SEQUENCE [LARGE SCALE GENOMIC DNA]</scope>
    <source>
        <strain evidence="2 4">DSM 15914</strain>
    </source>
</reference>
<dbReference type="Proteomes" id="UP001304419">
    <property type="component" value="Chromosome 1"/>
</dbReference>
<name>A0A8I2GY36_9GAMM</name>
<reference evidence="1" key="1">
    <citation type="submission" date="2019-10" db="EMBL/GenBank/DDBJ databases">
        <authorList>
            <person name="Paulsen S."/>
        </authorList>
    </citation>
    <scope>NUCLEOTIDE SEQUENCE</scope>
    <source>
        <strain evidence="1">LMG 19692</strain>
    </source>
</reference>
<keyword evidence="4" id="KW-1185">Reference proteome</keyword>
<dbReference type="RefSeq" id="WP_193521364.1">
    <property type="nucleotide sequence ID" value="NZ_CBCSDF010000003.1"/>
</dbReference>